<organism evidence="2 3">
    <name type="scientific">Streptomyces malaysiensis</name>
    <dbReference type="NCBI Taxonomy" id="92644"/>
    <lineage>
        <taxon>Bacteria</taxon>
        <taxon>Bacillati</taxon>
        <taxon>Actinomycetota</taxon>
        <taxon>Actinomycetes</taxon>
        <taxon>Kitasatosporales</taxon>
        <taxon>Streptomycetaceae</taxon>
        <taxon>Streptomyces</taxon>
        <taxon>Streptomyces violaceusniger group</taxon>
    </lineage>
</organism>
<evidence type="ECO:0000313" key="2">
    <source>
        <dbReference type="EMBL" id="PNG89855.1"/>
    </source>
</evidence>
<dbReference type="Pfam" id="PF00196">
    <property type="entry name" value="GerE"/>
    <property type="match status" value="1"/>
</dbReference>
<dbReference type="Gene3D" id="1.10.10.10">
    <property type="entry name" value="Winged helix-like DNA-binding domain superfamily/Winged helix DNA-binding domain"/>
    <property type="match status" value="1"/>
</dbReference>
<sequence length="356" mass="38896">MKGLFKMSDLADLPWSDGLHLDPDGVSAFLRSVDRGWFDEGALREEQDLPATEVARIRTTLLALKLLRPAATDPQRLEPNSPGRAAAEVVSPVHETVYRLQREASRMQGTLLSLESAYQQHVRSRDDTSLEVIDDWTHVRAMIAEQSWCATTEVLAILPGGLRTAETLAETLPRNLAMLERGVRLRVIYQHTARTSQVTRSHVTSINAAGGLVRTVGHFVEGLVVFDQETAFLPTRTDDGTPPGAAVVRSAKVTRFLAAVFEYLWAEASPFLPSVMGYADATGDLRSAVARVLAQGLKDGVAARRLGMSERTFRRHVSHLMTELNATSRFQAGVLAARAGLLGAEGDGEEETEAET</sequence>
<comment type="caution">
    <text evidence="2">The sequence shown here is derived from an EMBL/GenBank/DDBJ whole genome shotgun (WGS) entry which is preliminary data.</text>
</comment>
<dbReference type="PANTHER" id="PTHR34293:SF1">
    <property type="entry name" value="HTH-TYPE TRANSCRIPTIONAL REGULATOR TRMBL2"/>
    <property type="match status" value="1"/>
</dbReference>
<dbReference type="SUPFAM" id="SSF46894">
    <property type="entry name" value="C-terminal effector domain of the bipartite response regulators"/>
    <property type="match status" value="1"/>
</dbReference>
<dbReference type="InterPro" id="IPR000792">
    <property type="entry name" value="Tscrpt_reg_LuxR_C"/>
</dbReference>
<dbReference type="PANTHER" id="PTHR34293">
    <property type="entry name" value="HTH-TYPE TRANSCRIPTIONAL REGULATOR TRMBL2"/>
    <property type="match status" value="1"/>
</dbReference>
<name>A0A2J7YPA4_STRMQ</name>
<dbReference type="InterPro" id="IPR036388">
    <property type="entry name" value="WH-like_DNA-bd_sf"/>
</dbReference>
<feature type="domain" description="HTH luxR-type" evidence="1">
    <location>
        <begin position="287"/>
        <end position="336"/>
    </location>
</feature>
<dbReference type="InterPro" id="IPR016032">
    <property type="entry name" value="Sig_transdc_resp-reg_C-effctor"/>
</dbReference>
<protein>
    <recommendedName>
        <fullName evidence="1">HTH luxR-type domain-containing protein</fullName>
    </recommendedName>
</protein>
<dbReference type="InterPro" id="IPR051797">
    <property type="entry name" value="TrmB-like"/>
</dbReference>
<dbReference type="AlphaFoldDB" id="A0A2J7YPA4"/>
<evidence type="ECO:0000313" key="3">
    <source>
        <dbReference type="Proteomes" id="UP000236520"/>
    </source>
</evidence>
<dbReference type="Proteomes" id="UP000236520">
    <property type="component" value="Unassembled WGS sequence"/>
</dbReference>
<dbReference type="SMART" id="SM00421">
    <property type="entry name" value="HTH_LUXR"/>
    <property type="match status" value="1"/>
</dbReference>
<keyword evidence="3" id="KW-1185">Reference proteome</keyword>
<gene>
    <name evidence="2" type="ORF">SMF913_25320</name>
</gene>
<dbReference type="GO" id="GO:0006355">
    <property type="term" value="P:regulation of DNA-templated transcription"/>
    <property type="evidence" value="ECO:0007669"/>
    <property type="project" value="InterPro"/>
</dbReference>
<proteinExistence type="predicted"/>
<dbReference type="EMBL" id="LJIW01000002">
    <property type="protein sequence ID" value="PNG89855.1"/>
    <property type="molecule type" value="Genomic_DNA"/>
</dbReference>
<dbReference type="GO" id="GO:0003677">
    <property type="term" value="F:DNA binding"/>
    <property type="evidence" value="ECO:0007669"/>
    <property type="project" value="InterPro"/>
</dbReference>
<evidence type="ECO:0000259" key="1">
    <source>
        <dbReference type="SMART" id="SM00421"/>
    </source>
</evidence>
<accession>A0A2J7YPA4</accession>
<reference evidence="2 3" key="1">
    <citation type="submission" date="2015-09" db="EMBL/GenBank/DDBJ databases">
        <title>Genome sequence, genome mining and natural product profiling of a biocontrol bacterium Streptomyces malaysiensis F913.</title>
        <authorList>
            <person name="Xu Y."/>
            <person name="Wei J."/>
            <person name="Xie J."/>
            <person name="Li T."/>
            <person name="Zhou Z."/>
        </authorList>
    </citation>
    <scope>NUCLEOTIDE SEQUENCE [LARGE SCALE GENOMIC DNA]</scope>
    <source>
        <strain evidence="2 3">F913</strain>
    </source>
</reference>